<feature type="region of interest" description="Disordered" evidence="1">
    <location>
        <begin position="686"/>
        <end position="705"/>
    </location>
</feature>
<dbReference type="PANTHER" id="PTHR31325">
    <property type="entry name" value="OS01G0798800 PROTEIN-RELATED"/>
    <property type="match status" value="1"/>
</dbReference>
<dbReference type="eggNOG" id="ENOG502R67P">
    <property type="taxonomic scope" value="Eukaryota"/>
</dbReference>
<keyword evidence="2" id="KW-0472">Membrane</keyword>
<evidence type="ECO:0000313" key="4">
    <source>
        <dbReference type="EnsemblPlants" id="LPERR09G15620.1"/>
    </source>
</evidence>
<keyword evidence="2" id="KW-0812">Transmembrane</keyword>
<feature type="domain" description="DUF4220" evidence="3">
    <location>
        <begin position="50"/>
        <end position="183"/>
    </location>
</feature>
<name>A0A0D9XGT7_9ORYZ</name>
<evidence type="ECO:0000256" key="2">
    <source>
        <dbReference type="SAM" id="Phobius"/>
    </source>
</evidence>
<accession>A0A0D9XGT7</accession>
<dbReference type="AlphaFoldDB" id="A0A0D9XGT7"/>
<keyword evidence="5" id="KW-1185">Reference proteome</keyword>
<dbReference type="HOGENOM" id="CLU_009180_4_0_1"/>
<dbReference type="InterPro" id="IPR025315">
    <property type="entry name" value="DUF4220"/>
</dbReference>
<reference evidence="4" key="3">
    <citation type="submission" date="2015-04" db="UniProtKB">
        <authorList>
            <consortium name="EnsemblPlants"/>
        </authorList>
    </citation>
    <scope>IDENTIFICATION</scope>
</reference>
<proteinExistence type="predicted"/>
<organism evidence="4 5">
    <name type="scientific">Leersia perrieri</name>
    <dbReference type="NCBI Taxonomy" id="77586"/>
    <lineage>
        <taxon>Eukaryota</taxon>
        <taxon>Viridiplantae</taxon>
        <taxon>Streptophyta</taxon>
        <taxon>Embryophyta</taxon>
        <taxon>Tracheophyta</taxon>
        <taxon>Spermatophyta</taxon>
        <taxon>Magnoliopsida</taxon>
        <taxon>Liliopsida</taxon>
        <taxon>Poales</taxon>
        <taxon>Poaceae</taxon>
        <taxon>BOP clade</taxon>
        <taxon>Oryzoideae</taxon>
        <taxon>Oryzeae</taxon>
        <taxon>Oryzinae</taxon>
        <taxon>Leersia</taxon>
    </lineage>
</organism>
<reference evidence="4 5" key="1">
    <citation type="submission" date="2012-08" db="EMBL/GenBank/DDBJ databases">
        <title>Oryza genome evolution.</title>
        <authorList>
            <person name="Wing R.A."/>
        </authorList>
    </citation>
    <scope>NUCLEOTIDE SEQUENCE</scope>
</reference>
<evidence type="ECO:0000313" key="5">
    <source>
        <dbReference type="Proteomes" id="UP000032180"/>
    </source>
</evidence>
<feature type="compositionally biased region" description="Acidic residues" evidence="1">
    <location>
        <begin position="693"/>
        <end position="705"/>
    </location>
</feature>
<feature type="transmembrane region" description="Helical" evidence="2">
    <location>
        <begin position="120"/>
        <end position="139"/>
    </location>
</feature>
<evidence type="ECO:0000256" key="1">
    <source>
        <dbReference type="SAM" id="MobiDB-lite"/>
    </source>
</evidence>
<feature type="transmembrane region" description="Helical" evidence="2">
    <location>
        <begin position="297"/>
        <end position="317"/>
    </location>
</feature>
<evidence type="ECO:0000259" key="3">
    <source>
        <dbReference type="Pfam" id="PF13968"/>
    </source>
</evidence>
<dbReference type="Proteomes" id="UP000032180">
    <property type="component" value="Chromosome 9"/>
</dbReference>
<dbReference type="STRING" id="77586.A0A0D9XGT7"/>
<feature type="transmembrane region" description="Helical" evidence="2">
    <location>
        <begin position="90"/>
        <end position="108"/>
    </location>
</feature>
<feature type="transmembrane region" description="Helical" evidence="2">
    <location>
        <begin position="14"/>
        <end position="32"/>
    </location>
</feature>
<protein>
    <recommendedName>
        <fullName evidence="3">DUF4220 domain-containing protein</fullName>
    </recommendedName>
</protein>
<dbReference type="Gramene" id="LPERR09G15620.1">
    <property type="protein sequence ID" value="LPERR09G15620.1"/>
    <property type="gene ID" value="LPERR09G15620"/>
</dbReference>
<dbReference type="InterPro" id="IPR007658">
    <property type="entry name" value="DUF594"/>
</dbReference>
<keyword evidence="2" id="KW-1133">Transmembrane helix</keyword>
<feature type="transmembrane region" description="Helical" evidence="2">
    <location>
        <begin position="151"/>
        <end position="167"/>
    </location>
</feature>
<feature type="transmembrane region" description="Helical" evidence="2">
    <location>
        <begin position="44"/>
        <end position="65"/>
    </location>
</feature>
<dbReference type="EnsemblPlants" id="LPERR09G15620.1">
    <property type="protein sequence ID" value="LPERR09G15620.1"/>
    <property type="gene ID" value="LPERR09G15620"/>
</dbReference>
<dbReference type="Pfam" id="PF13968">
    <property type="entry name" value="DUF4220"/>
    <property type="match status" value="1"/>
</dbReference>
<sequence length="705" mass="80366">MIDVWSAVRWWDEWQLRILVLGSLSVQWFLLVAGPMRKHTIPQWFRWCIWLAYISSDALAIYALATLFNRHAKASGGGCSDYSSNGGKEAGILEILWAPVLLIHLGGRELTAYNIEDNELWLRHTVTLVSQVAVAVYAFSKSWPASADSRLRASAILLFIIGVLSFCEKPWAFNRARVNRLAEAASSLIRTKSRSVRWWSLKLCFTELELEEDEWWTSLIRWWRSEHSAAGKELPIKKRVHMLLSDMSLLAANYELKKMPITALTRWVGDESFSLAWLRKAFALIYTRQNVVWTPAYLIYHMMMLPALHAAAIVLFAQSHKRGRYNATDVKTTYVLLCFTAALDVTSHFLSDLLHWLMVVVAGVPSLCEWISQCNLMGEVLRIRRQPVTGCLIWCARKMGCYEGFFLCKRDNLYDKVAGYLVLEVIDKEYQGMIKGNDLGTYRNLGSKWWPPTLSLGSSYTPTTRNEVDEDLAQSSTMIQRTLQRESFDKSVLLWHIATDLCFCKDPPPAPINSSEVITEAISNYMAHLLNFRPDMLMTGTRQRLFTEAMDEVEQILQGGKAGRVRHVRPGIIDDQDLANTILKGGMLRIHSCHGHRPSCRSKDCPPQYPLIHDACRLAQGLLAQGDNRWELMYTVWMSMLFYSATMCRGYLHAKSLGQGGEFLTFVWILLSIKGAMTLPDKLQMPDQAILPQEDEEEETKDASD</sequence>
<reference evidence="5" key="2">
    <citation type="submission" date="2013-12" db="EMBL/GenBank/DDBJ databases">
        <authorList>
            <person name="Yu Y."/>
            <person name="Lee S."/>
            <person name="de Baynast K."/>
            <person name="Wissotski M."/>
            <person name="Liu L."/>
            <person name="Talag J."/>
            <person name="Goicoechea J."/>
            <person name="Angelova A."/>
            <person name="Jetty R."/>
            <person name="Kudrna D."/>
            <person name="Golser W."/>
            <person name="Rivera L."/>
            <person name="Zhang J."/>
            <person name="Wing R."/>
        </authorList>
    </citation>
    <scope>NUCLEOTIDE SEQUENCE</scope>
</reference>
<dbReference type="Pfam" id="PF04578">
    <property type="entry name" value="DUF594"/>
    <property type="match status" value="1"/>
</dbReference>